<dbReference type="InterPro" id="IPR016181">
    <property type="entry name" value="Acyl_CoA_acyltransferase"/>
</dbReference>
<name>A0AAW0EHB5_9AGAR</name>
<dbReference type="Pfam" id="PF08445">
    <property type="entry name" value="FR47"/>
    <property type="match status" value="1"/>
</dbReference>
<evidence type="ECO:0000256" key="1">
    <source>
        <dbReference type="ARBA" id="ARBA00022679"/>
    </source>
</evidence>
<dbReference type="PANTHER" id="PTHR43877">
    <property type="entry name" value="AMINOALKYLPHOSPHONATE N-ACETYLTRANSFERASE-RELATED-RELATED"/>
    <property type="match status" value="1"/>
</dbReference>
<gene>
    <name evidence="4" type="ORF">R3P38DRAFT_2821679</name>
</gene>
<dbReference type="InterPro" id="IPR050832">
    <property type="entry name" value="Bact_Acetyltransf"/>
</dbReference>
<dbReference type="CDD" id="cd04301">
    <property type="entry name" value="NAT_SF"/>
    <property type="match status" value="1"/>
</dbReference>
<protein>
    <submittedName>
        <fullName evidence="4">N-acetyltransferase domain-containing protein</fullName>
    </submittedName>
</protein>
<organism evidence="4 5">
    <name type="scientific">Favolaschia claudopus</name>
    <dbReference type="NCBI Taxonomy" id="2862362"/>
    <lineage>
        <taxon>Eukaryota</taxon>
        <taxon>Fungi</taxon>
        <taxon>Dikarya</taxon>
        <taxon>Basidiomycota</taxon>
        <taxon>Agaricomycotina</taxon>
        <taxon>Agaricomycetes</taxon>
        <taxon>Agaricomycetidae</taxon>
        <taxon>Agaricales</taxon>
        <taxon>Marasmiineae</taxon>
        <taxon>Mycenaceae</taxon>
        <taxon>Favolaschia</taxon>
    </lineage>
</organism>
<dbReference type="PROSITE" id="PS51186">
    <property type="entry name" value="GNAT"/>
    <property type="match status" value="1"/>
</dbReference>
<dbReference type="SUPFAM" id="SSF55729">
    <property type="entry name" value="Acyl-CoA N-acyltransferases (Nat)"/>
    <property type="match status" value="1"/>
</dbReference>
<dbReference type="Gene3D" id="3.40.630.30">
    <property type="match status" value="1"/>
</dbReference>
<accession>A0AAW0EHB5</accession>
<reference evidence="4 5" key="1">
    <citation type="journal article" date="2024" name="J Genomics">
        <title>Draft genome sequencing and assembly of Favolaschia claudopus CIRM-BRFM 2984 isolated from oak limbs.</title>
        <authorList>
            <person name="Navarro D."/>
            <person name="Drula E."/>
            <person name="Chaduli D."/>
            <person name="Cazenave R."/>
            <person name="Ahrendt S."/>
            <person name="Wang J."/>
            <person name="Lipzen A."/>
            <person name="Daum C."/>
            <person name="Barry K."/>
            <person name="Grigoriev I.V."/>
            <person name="Favel A."/>
            <person name="Rosso M.N."/>
            <person name="Martin F."/>
        </authorList>
    </citation>
    <scope>NUCLEOTIDE SEQUENCE [LARGE SCALE GENOMIC DNA]</scope>
    <source>
        <strain evidence="4 5">CIRM-BRFM 2984</strain>
    </source>
</reference>
<evidence type="ECO:0000256" key="2">
    <source>
        <dbReference type="ARBA" id="ARBA00023315"/>
    </source>
</evidence>
<evidence type="ECO:0000313" key="4">
    <source>
        <dbReference type="EMBL" id="KAK7063988.1"/>
    </source>
</evidence>
<proteinExistence type="predicted"/>
<dbReference type="EMBL" id="JAWWNJ010000001">
    <property type="protein sequence ID" value="KAK7063988.1"/>
    <property type="molecule type" value="Genomic_DNA"/>
</dbReference>
<dbReference type="Proteomes" id="UP001362999">
    <property type="component" value="Unassembled WGS sequence"/>
</dbReference>
<comment type="caution">
    <text evidence="4">The sequence shown here is derived from an EMBL/GenBank/DDBJ whole genome shotgun (WGS) entry which is preliminary data.</text>
</comment>
<dbReference type="InterPro" id="IPR000182">
    <property type="entry name" value="GNAT_dom"/>
</dbReference>
<keyword evidence="2" id="KW-0012">Acyltransferase</keyword>
<feature type="domain" description="N-acetyltransferase" evidence="3">
    <location>
        <begin position="214"/>
        <end position="359"/>
    </location>
</feature>
<dbReference type="AlphaFoldDB" id="A0AAW0EHB5"/>
<keyword evidence="5" id="KW-1185">Reference proteome</keyword>
<dbReference type="GO" id="GO:0016747">
    <property type="term" value="F:acyltransferase activity, transferring groups other than amino-acyl groups"/>
    <property type="evidence" value="ECO:0007669"/>
    <property type="project" value="InterPro"/>
</dbReference>
<sequence length="359" mass="39247">MRKKGRRSAAIRMTLTDPALLAEEKILVVQHSTAVDFLGIAYPTLRLHESSANILLAHALARAPTEFVLTECQFINTTEVQLPPSSSPPLPASNFWLTVWSEHAKSAPVLDMALSCIESSTGKYPLFMWTRPAVDMRSSQWLNTRVGRVTAHLHGCVPLERVFAVFGPTALVTSFAKAWAELTHFKINPEPLYKAFLASCASQELTTSVPAAHCGARKATMKDVEAAGKLCQQFANGSAYPLSLADATAEAQQLINKGQLWVGIFNGVIASICAVTRSSLHVSTITKVFTAPEARRNGVAQTLVGEVTRRLFDSGKHSVVLYVACDNSAQRVYERVGFRMQTTDVWLELGFVGTHPGHW</sequence>
<evidence type="ECO:0000259" key="3">
    <source>
        <dbReference type="PROSITE" id="PS51186"/>
    </source>
</evidence>
<evidence type="ECO:0000313" key="5">
    <source>
        <dbReference type="Proteomes" id="UP001362999"/>
    </source>
</evidence>
<dbReference type="InterPro" id="IPR013653">
    <property type="entry name" value="GCN5-like_dom"/>
</dbReference>
<keyword evidence="1" id="KW-0808">Transferase</keyword>